<keyword evidence="2" id="KW-1185">Reference proteome</keyword>
<name>A0A0V0QRL7_PSEPJ</name>
<dbReference type="InParanoid" id="A0A0V0QRL7"/>
<comment type="caution">
    <text evidence="1">The sequence shown here is derived from an EMBL/GenBank/DDBJ whole genome shotgun (WGS) entry which is preliminary data.</text>
</comment>
<proteinExistence type="predicted"/>
<reference evidence="1 2" key="1">
    <citation type="journal article" date="2015" name="Sci. Rep.">
        <title>Genome of the facultative scuticociliatosis pathogen Pseudocohnilembus persalinus provides insight into its virulence through horizontal gene transfer.</title>
        <authorList>
            <person name="Xiong J."/>
            <person name="Wang G."/>
            <person name="Cheng J."/>
            <person name="Tian M."/>
            <person name="Pan X."/>
            <person name="Warren A."/>
            <person name="Jiang C."/>
            <person name="Yuan D."/>
            <person name="Miao W."/>
        </authorList>
    </citation>
    <scope>NUCLEOTIDE SEQUENCE [LARGE SCALE GENOMIC DNA]</scope>
    <source>
        <strain evidence="1">36N120E</strain>
    </source>
</reference>
<evidence type="ECO:0000313" key="2">
    <source>
        <dbReference type="Proteomes" id="UP000054937"/>
    </source>
</evidence>
<sequence>MDNFEKISSENKKEAYTCIYEDFDRVRSSSVIEQHKIEMIEQTQSNQGEKAKQDLILMENALKNLEEDRRKDFIIGQEEKQKIEDLISSELKLKIKTIELMDELKNVEIQQSNKLKIFKQYIQKSNLDQKNQKLIDVKAEELFAPLDYKNFLNKRPILYLNRFQIILIPDNLNGIR</sequence>
<evidence type="ECO:0000313" key="1">
    <source>
        <dbReference type="EMBL" id="KRX04921.1"/>
    </source>
</evidence>
<accession>A0A0V0QRL7</accession>
<gene>
    <name evidence="1" type="ORF">PPERSA_06555</name>
</gene>
<dbReference type="EMBL" id="LDAU01000110">
    <property type="protein sequence ID" value="KRX04921.1"/>
    <property type="molecule type" value="Genomic_DNA"/>
</dbReference>
<dbReference type="Proteomes" id="UP000054937">
    <property type="component" value="Unassembled WGS sequence"/>
</dbReference>
<organism evidence="1 2">
    <name type="scientific">Pseudocohnilembus persalinus</name>
    <name type="common">Ciliate</name>
    <dbReference type="NCBI Taxonomy" id="266149"/>
    <lineage>
        <taxon>Eukaryota</taxon>
        <taxon>Sar</taxon>
        <taxon>Alveolata</taxon>
        <taxon>Ciliophora</taxon>
        <taxon>Intramacronucleata</taxon>
        <taxon>Oligohymenophorea</taxon>
        <taxon>Scuticociliatia</taxon>
        <taxon>Philasterida</taxon>
        <taxon>Pseudocohnilembidae</taxon>
        <taxon>Pseudocohnilembus</taxon>
    </lineage>
</organism>
<dbReference type="AlphaFoldDB" id="A0A0V0QRL7"/>
<protein>
    <submittedName>
        <fullName evidence="1">Uncharacterized protein</fullName>
    </submittedName>
</protein>